<dbReference type="InterPro" id="IPR011013">
    <property type="entry name" value="Gal_mutarotase_sf_dom"/>
</dbReference>
<dbReference type="PANTHER" id="PTHR11122">
    <property type="entry name" value="APOSPORY-ASSOCIATED PROTEIN C-RELATED"/>
    <property type="match status" value="1"/>
</dbReference>
<sequence length="300" mass="33695">MTWTVVDDGDGSPRIVIAEPAGSTAVVLLNGAQIVSWKNDRHEELLFMGSKVIKKPSKVVRGGIPICFSEFGDTGFQNRNRLWILDSDSSPLPPPKTSSTVDLLLKSSVEDDLKIWPRSFELRLRIILGSGKLTLIPHVRNTDSKVITFSFSLQNYLSVSNISEVRVEGLETLDYFDNLSERKRCTEQADAITFDGEVDRVYLSTPPKIAIIDHEKKRTLVLRKEDLPDAGVWNPWDKKAKMLPDFGYDDYKSMLRVDSSAIEAPIVLKPLEEWNGRQELSFVSSSYCSGQLDPLKVLHG</sequence>
<dbReference type="EC" id="5.1.3.15" evidence="3 5"/>
<name>A0A0K9NMU9_ZOSMR</name>
<dbReference type="GO" id="GO:0005737">
    <property type="term" value="C:cytoplasm"/>
    <property type="evidence" value="ECO:0000318"/>
    <property type="project" value="GO_Central"/>
</dbReference>
<comment type="catalytic activity">
    <reaction evidence="1">
        <text>alpha-D-glucose 6-phosphate = beta-D-glucose 6-phosphate</text>
        <dbReference type="Rhea" id="RHEA:16249"/>
        <dbReference type="ChEBI" id="CHEBI:58225"/>
        <dbReference type="ChEBI" id="CHEBI:58247"/>
        <dbReference type="EC" id="5.1.3.15"/>
    </reaction>
</comment>
<dbReference type="InterPro" id="IPR025532">
    <property type="entry name" value="G6P_1-epimerase"/>
</dbReference>
<evidence type="ECO:0000313" key="6">
    <source>
        <dbReference type="EMBL" id="KMZ57310.1"/>
    </source>
</evidence>
<evidence type="ECO:0000313" key="7">
    <source>
        <dbReference type="Proteomes" id="UP000036987"/>
    </source>
</evidence>
<evidence type="ECO:0000256" key="5">
    <source>
        <dbReference type="PIRNR" id="PIRNR016020"/>
    </source>
</evidence>
<dbReference type="PIRSF" id="PIRSF016020">
    <property type="entry name" value="PHexose_mutarotase"/>
    <property type="match status" value="1"/>
</dbReference>
<dbReference type="Gene3D" id="2.70.98.10">
    <property type="match status" value="1"/>
</dbReference>
<dbReference type="Pfam" id="PF01263">
    <property type="entry name" value="Aldose_epim"/>
    <property type="match status" value="1"/>
</dbReference>
<dbReference type="STRING" id="29655.A0A0K9NMU9"/>
<organism evidence="6 7">
    <name type="scientific">Zostera marina</name>
    <name type="common">Eelgrass</name>
    <dbReference type="NCBI Taxonomy" id="29655"/>
    <lineage>
        <taxon>Eukaryota</taxon>
        <taxon>Viridiplantae</taxon>
        <taxon>Streptophyta</taxon>
        <taxon>Embryophyta</taxon>
        <taxon>Tracheophyta</taxon>
        <taxon>Spermatophyta</taxon>
        <taxon>Magnoliopsida</taxon>
        <taxon>Liliopsida</taxon>
        <taxon>Zosteraceae</taxon>
        <taxon>Zostera</taxon>
    </lineage>
</organism>
<dbReference type="GO" id="GO:0030246">
    <property type="term" value="F:carbohydrate binding"/>
    <property type="evidence" value="ECO:0007669"/>
    <property type="project" value="UniProtKB-UniRule"/>
</dbReference>
<keyword evidence="4 5" id="KW-0413">Isomerase</keyword>
<accession>A0A0K9NMU9</accession>
<dbReference type="EMBL" id="LFYR01002091">
    <property type="protein sequence ID" value="KMZ57310.1"/>
    <property type="molecule type" value="Genomic_DNA"/>
</dbReference>
<comment type="similarity">
    <text evidence="2 5">Belongs to the glucose-6-phosphate 1-epimerase family.</text>
</comment>
<dbReference type="SUPFAM" id="SSF74650">
    <property type="entry name" value="Galactose mutarotase-like"/>
    <property type="match status" value="1"/>
</dbReference>
<dbReference type="GO" id="GO:0005975">
    <property type="term" value="P:carbohydrate metabolic process"/>
    <property type="evidence" value="ECO:0007669"/>
    <property type="project" value="InterPro"/>
</dbReference>
<dbReference type="OrthoDB" id="1659429at2759"/>
<dbReference type="GO" id="GO:0047938">
    <property type="term" value="F:glucose-6-phosphate 1-epimerase activity"/>
    <property type="evidence" value="ECO:0000318"/>
    <property type="project" value="GO_Central"/>
</dbReference>
<dbReference type="InterPro" id="IPR008183">
    <property type="entry name" value="Aldose_1/G6P_1-epimerase"/>
</dbReference>
<dbReference type="AlphaFoldDB" id="A0A0K9NMU9"/>
<evidence type="ECO:0000256" key="4">
    <source>
        <dbReference type="ARBA" id="ARBA00023235"/>
    </source>
</evidence>
<evidence type="ECO:0000256" key="3">
    <source>
        <dbReference type="ARBA" id="ARBA00012083"/>
    </source>
</evidence>
<evidence type="ECO:0000256" key="2">
    <source>
        <dbReference type="ARBA" id="ARBA00005866"/>
    </source>
</evidence>
<dbReference type="Proteomes" id="UP000036987">
    <property type="component" value="Unassembled WGS sequence"/>
</dbReference>
<comment type="caution">
    <text evidence="6">The sequence shown here is derived from an EMBL/GenBank/DDBJ whole genome shotgun (WGS) entry which is preliminary data.</text>
</comment>
<dbReference type="CDD" id="cd09020">
    <property type="entry name" value="D-hex-6-P-epi_like"/>
    <property type="match status" value="1"/>
</dbReference>
<dbReference type="InterPro" id="IPR014718">
    <property type="entry name" value="GH-type_carb-bd"/>
</dbReference>
<dbReference type="OMA" id="DYKIMIC"/>
<reference evidence="7" key="1">
    <citation type="journal article" date="2016" name="Nature">
        <title>The genome of the seagrass Zostera marina reveals angiosperm adaptation to the sea.</title>
        <authorList>
            <person name="Olsen J.L."/>
            <person name="Rouze P."/>
            <person name="Verhelst B."/>
            <person name="Lin Y.-C."/>
            <person name="Bayer T."/>
            <person name="Collen J."/>
            <person name="Dattolo E."/>
            <person name="De Paoli E."/>
            <person name="Dittami S."/>
            <person name="Maumus F."/>
            <person name="Michel G."/>
            <person name="Kersting A."/>
            <person name="Lauritano C."/>
            <person name="Lohaus R."/>
            <person name="Toepel M."/>
            <person name="Tonon T."/>
            <person name="Vanneste K."/>
            <person name="Amirebrahimi M."/>
            <person name="Brakel J."/>
            <person name="Bostroem C."/>
            <person name="Chovatia M."/>
            <person name="Grimwood J."/>
            <person name="Jenkins J.W."/>
            <person name="Jueterbock A."/>
            <person name="Mraz A."/>
            <person name="Stam W.T."/>
            <person name="Tice H."/>
            <person name="Bornberg-Bauer E."/>
            <person name="Green P.J."/>
            <person name="Pearson G.A."/>
            <person name="Procaccini G."/>
            <person name="Duarte C.M."/>
            <person name="Schmutz J."/>
            <person name="Reusch T.B.H."/>
            <person name="Van de Peer Y."/>
        </authorList>
    </citation>
    <scope>NUCLEOTIDE SEQUENCE [LARGE SCALE GENOMIC DNA]</scope>
    <source>
        <strain evidence="7">cv. Finnish</strain>
    </source>
</reference>
<keyword evidence="7" id="KW-1185">Reference proteome</keyword>
<proteinExistence type="inferred from homology"/>
<protein>
    <recommendedName>
        <fullName evidence="3 5">glucose-6-phosphate 1-epimerase</fullName>
        <ecNumber evidence="3 5">5.1.3.15</ecNumber>
    </recommendedName>
</protein>
<evidence type="ECO:0000256" key="1">
    <source>
        <dbReference type="ARBA" id="ARBA00001096"/>
    </source>
</evidence>
<gene>
    <name evidence="6" type="ORF">ZOSMA_87G00560</name>
</gene>
<dbReference type="PANTHER" id="PTHR11122:SF33">
    <property type="entry name" value="GLUCOSE-6-PHOSPHATE 1-EPIMERASE"/>
    <property type="match status" value="1"/>
</dbReference>